<dbReference type="RefSeq" id="WP_109983580.1">
    <property type="nucleotide sequence ID" value="NZ_JAJUIE010000031.1"/>
</dbReference>
<keyword evidence="2" id="KW-0378">Hydrolase</keyword>
<keyword evidence="2" id="KW-0255">Endonuclease</keyword>
<comment type="caution">
    <text evidence="2">The sequence shown here is derived from an EMBL/GenBank/DDBJ whole genome shotgun (WGS) entry which is preliminary data.</text>
</comment>
<accession>A0A317L0I9</accession>
<proteinExistence type="predicted"/>
<dbReference type="PANTHER" id="PTHR12110:SF41">
    <property type="entry name" value="INOSOSE DEHYDRATASE"/>
    <property type="match status" value="1"/>
</dbReference>
<keyword evidence="3" id="KW-1185">Reference proteome</keyword>
<dbReference type="AlphaFoldDB" id="A0A317L0I9"/>
<dbReference type="OrthoDB" id="9815124at2"/>
<reference evidence="2 3" key="1">
    <citation type="submission" date="2018-05" db="EMBL/GenBank/DDBJ databases">
        <title>Genomic analysis of Gracilibacillus dipsosauri DD1 reveals novel features of a salt-tolerant amylase.</title>
        <authorList>
            <person name="Deutch C.E."/>
            <person name="Yang S."/>
        </authorList>
    </citation>
    <scope>NUCLEOTIDE SEQUENCE [LARGE SCALE GENOMIC DNA]</scope>
    <source>
        <strain evidence="2 3">DD1</strain>
    </source>
</reference>
<feature type="domain" description="Xylose isomerase-like TIM barrel" evidence="1">
    <location>
        <begin position="20"/>
        <end position="246"/>
    </location>
</feature>
<dbReference type="SUPFAM" id="SSF51658">
    <property type="entry name" value="Xylose isomerase-like"/>
    <property type="match status" value="1"/>
</dbReference>
<evidence type="ECO:0000313" key="2">
    <source>
        <dbReference type="EMBL" id="PWU69331.1"/>
    </source>
</evidence>
<dbReference type="Proteomes" id="UP000245624">
    <property type="component" value="Unassembled WGS sequence"/>
</dbReference>
<protein>
    <submittedName>
        <fullName evidence="2">AP endonuclease</fullName>
    </submittedName>
</protein>
<dbReference type="InterPro" id="IPR013022">
    <property type="entry name" value="Xyl_isomerase-like_TIM-brl"/>
</dbReference>
<name>A0A317L0I9_9BACI</name>
<dbReference type="EMBL" id="QGTD01000005">
    <property type="protein sequence ID" value="PWU69331.1"/>
    <property type="molecule type" value="Genomic_DNA"/>
</dbReference>
<evidence type="ECO:0000313" key="3">
    <source>
        <dbReference type="Proteomes" id="UP000245624"/>
    </source>
</evidence>
<keyword evidence="2" id="KW-0540">Nuclease</keyword>
<dbReference type="Gene3D" id="3.20.20.150">
    <property type="entry name" value="Divalent-metal-dependent TIM barrel enzymes"/>
    <property type="match status" value="1"/>
</dbReference>
<evidence type="ECO:0000259" key="1">
    <source>
        <dbReference type="Pfam" id="PF01261"/>
    </source>
</evidence>
<dbReference type="InterPro" id="IPR036237">
    <property type="entry name" value="Xyl_isomerase-like_sf"/>
</dbReference>
<gene>
    <name evidence="2" type="ORF">DLJ74_04940</name>
</gene>
<dbReference type="PANTHER" id="PTHR12110">
    <property type="entry name" value="HYDROXYPYRUVATE ISOMERASE"/>
    <property type="match status" value="1"/>
</dbReference>
<dbReference type="InterPro" id="IPR050312">
    <property type="entry name" value="IolE/XylAMocC-like"/>
</dbReference>
<organism evidence="2 3">
    <name type="scientific">Gracilibacillus dipsosauri</name>
    <dbReference type="NCBI Taxonomy" id="178340"/>
    <lineage>
        <taxon>Bacteria</taxon>
        <taxon>Bacillati</taxon>
        <taxon>Bacillota</taxon>
        <taxon>Bacilli</taxon>
        <taxon>Bacillales</taxon>
        <taxon>Bacillaceae</taxon>
        <taxon>Gracilibacillus</taxon>
    </lineage>
</organism>
<dbReference type="GO" id="GO:0004519">
    <property type="term" value="F:endonuclease activity"/>
    <property type="evidence" value="ECO:0007669"/>
    <property type="project" value="UniProtKB-KW"/>
</dbReference>
<sequence>MKLGICSVTFRHKTVEEVLEITAKAELDSVEWGGDVHVPPDDLDHARKVAEKTKSYGMEVASYGSYYRVGDRNDYPFEKIVETASALGATKIRVWPGGLGSNEADQIYRQQVIQDALRIAEIAEKEGISIHLEYHNGTLTDTKESARQLMEEISHDNVFLYWQPMNQASVEERLASIEAVRRWISNVHVFHWETWEKRYALAEGEQEWLAYLRKIVEDKRDRHLLMEFVKKDDEQQFLRDAKVLKDWIDNII</sequence>
<dbReference type="Pfam" id="PF01261">
    <property type="entry name" value="AP_endonuc_2"/>
    <property type="match status" value="1"/>
</dbReference>